<feature type="domain" description="TRUD" evidence="4">
    <location>
        <begin position="429"/>
        <end position="714"/>
    </location>
</feature>
<organism evidence="5 6">
    <name type="scientific">Neocucurbitaria cava</name>
    <dbReference type="NCBI Taxonomy" id="798079"/>
    <lineage>
        <taxon>Eukaryota</taxon>
        <taxon>Fungi</taxon>
        <taxon>Dikarya</taxon>
        <taxon>Ascomycota</taxon>
        <taxon>Pezizomycotina</taxon>
        <taxon>Dothideomycetes</taxon>
        <taxon>Pleosporomycetidae</taxon>
        <taxon>Pleosporales</taxon>
        <taxon>Pleosporineae</taxon>
        <taxon>Cucurbitariaceae</taxon>
        <taxon>Neocucurbitaria</taxon>
    </lineage>
</organism>
<dbReference type="GO" id="GO:0160150">
    <property type="term" value="F:tRNA pseudouridine(13) synthase activity"/>
    <property type="evidence" value="ECO:0007669"/>
    <property type="project" value="UniProtKB-EC"/>
</dbReference>
<protein>
    <submittedName>
        <fullName evidence="5">Multisubstrate pseudouridine synthase 7</fullName>
        <ecNumber evidence="5">5.4.99.27</ecNumber>
    </submittedName>
</protein>
<feature type="region of interest" description="Disordered" evidence="3">
    <location>
        <begin position="1"/>
        <end position="44"/>
    </location>
</feature>
<evidence type="ECO:0000256" key="2">
    <source>
        <dbReference type="ARBA" id="ARBA00023235"/>
    </source>
</evidence>
<feature type="compositionally biased region" description="Basic and acidic residues" evidence="3">
    <location>
        <begin position="167"/>
        <end position="177"/>
    </location>
</feature>
<feature type="region of interest" description="Disordered" evidence="3">
    <location>
        <begin position="163"/>
        <end position="188"/>
    </location>
</feature>
<feature type="region of interest" description="Disordered" evidence="3">
    <location>
        <begin position="258"/>
        <end position="293"/>
    </location>
</feature>
<feature type="compositionally biased region" description="Basic and acidic residues" evidence="3">
    <location>
        <begin position="1"/>
        <end position="19"/>
    </location>
</feature>
<dbReference type="Proteomes" id="UP001140560">
    <property type="component" value="Unassembled WGS sequence"/>
</dbReference>
<keyword evidence="6" id="KW-1185">Reference proteome</keyword>
<dbReference type="PANTHER" id="PTHR13326:SF21">
    <property type="entry name" value="PSEUDOURIDYLATE SYNTHASE PUS7L"/>
    <property type="match status" value="1"/>
</dbReference>
<feature type="compositionally biased region" description="Low complexity" evidence="3">
    <location>
        <begin position="105"/>
        <end position="116"/>
    </location>
</feature>
<dbReference type="PIRSF" id="PIRSF037016">
    <property type="entry name" value="Pseudouridin_synth_euk_prd"/>
    <property type="match status" value="1"/>
</dbReference>
<sequence>MSDHTDESTRPAKRARLDDNTAPSLPTDTTSAQAPQAAPKAPVPTAIDNDLEREVRAGITEYICPDNLGFTGVLKQRYTDFLVNEIALDGRVLHLTSTEVEGKANKQQKGKAANGGDAKKNGEKDVKVEVKEETGAETLTVESAASAAQGAKIEIFTDEQAFNAAKKASDQQESVKEEPEEEQLPEEDRNTLHSIFGEETTDHILTLVRQVRKREDKKAKDFKAVTSPPITDKEMRTQAHKSLRRIFPNLLESVMEEDQSIRIKAAPPADRKGKKGKSGNQDRSGPARNRGQASWEELGGEYLHFSLYKENKDTMEVVGFLGSKLSCGTKGFGFAGTKDRRACTVQRLWVKRQTAERMHGFNKALYNAAIGDFEYRNDYLKLGDLMGNEFTITLRDCHFQNEEGLDFAQRYDLANQVLGKAVTDFSEKGFINYYGLQRFGSFAASTDAIGRKMLQDDLKGAVEDLLAYSDVALSAAQGTLTDSQILVSQDDRNRAKALHIWKTQGSGSAALDVLPRKFTAERNIIQHLSSRNSKTGRHDRRTDWQGALMTIPRTLRLMYVHAYQSLVWNVVAGKRWTTHGDNVVEGDLVLVSEHRDKGKTTTTTNGNDEAMKAEDQDGEAIINPSGTENANASASDFERARPLSAAEASSGAYTIWDIVLPQPGYDVEYPANSTGAFYKEFMGSEKGGHLDPYDMRRSWREVSLSGGYRKFRAKPMREVTWRVERYSKVDEQFVETDLQGLRAGKGVVGAGMLM</sequence>
<comment type="caution">
    <text evidence="5">The sequence shown here is derived from an EMBL/GenBank/DDBJ whole genome shotgun (WGS) entry which is preliminary data.</text>
</comment>
<evidence type="ECO:0000259" key="4">
    <source>
        <dbReference type="PROSITE" id="PS50984"/>
    </source>
</evidence>
<dbReference type="OrthoDB" id="447290at2759"/>
<name>A0A9W8YBX7_9PLEO</name>
<dbReference type="InterPro" id="IPR001656">
    <property type="entry name" value="PsdUridine_synth_TruD"/>
</dbReference>
<dbReference type="AlphaFoldDB" id="A0A9W8YBX7"/>
<dbReference type="GO" id="GO:0003723">
    <property type="term" value="F:RNA binding"/>
    <property type="evidence" value="ECO:0007669"/>
    <property type="project" value="InterPro"/>
</dbReference>
<gene>
    <name evidence="5" type="primary">PUS7</name>
    <name evidence="5" type="ORF">N0V83_003485</name>
</gene>
<keyword evidence="2 5" id="KW-0413">Isomerase</keyword>
<reference evidence="5" key="1">
    <citation type="submission" date="2022-10" db="EMBL/GenBank/DDBJ databases">
        <title>Tapping the CABI collections for fungal endophytes: first genome assemblies for Collariella, Neodidymelliopsis, Ascochyta clinopodiicola, Didymella pomorum, Didymosphaeria variabile, Neocosmospora piperis and Neocucurbitaria cava.</title>
        <authorList>
            <person name="Hill R."/>
        </authorList>
    </citation>
    <scope>NUCLEOTIDE SEQUENCE</scope>
    <source>
        <strain evidence="5">IMI 356814</strain>
    </source>
</reference>
<dbReference type="Pfam" id="PF23943">
    <property type="entry name" value="PUS7L_N"/>
    <property type="match status" value="1"/>
</dbReference>
<dbReference type="PROSITE" id="PS50984">
    <property type="entry name" value="TRUD"/>
    <property type="match status" value="1"/>
</dbReference>
<feature type="compositionally biased region" description="Low complexity" evidence="3">
    <location>
        <begin position="26"/>
        <end position="44"/>
    </location>
</feature>
<dbReference type="InterPro" id="IPR011760">
    <property type="entry name" value="PsdUridine_synth_TruD_insert"/>
</dbReference>
<accession>A0A9W8YBX7</accession>
<evidence type="ECO:0000256" key="1">
    <source>
        <dbReference type="ARBA" id="ARBA00007953"/>
    </source>
</evidence>
<evidence type="ECO:0000256" key="3">
    <source>
        <dbReference type="SAM" id="MobiDB-lite"/>
    </source>
</evidence>
<dbReference type="CDD" id="cd02576">
    <property type="entry name" value="PseudoU_synth_ScPUS7"/>
    <property type="match status" value="1"/>
</dbReference>
<dbReference type="InterPro" id="IPR042214">
    <property type="entry name" value="TruD_catalytic"/>
</dbReference>
<dbReference type="SUPFAM" id="SSF55120">
    <property type="entry name" value="Pseudouridine synthase"/>
    <property type="match status" value="1"/>
</dbReference>
<dbReference type="EC" id="5.4.99.27" evidence="5"/>
<dbReference type="NCBIfam" id="TIGR00094">
    <property type="entry name" value="tRNA_TruD_broad"/>
    <property type="match status" value="1"/>
</dbReference>
<dbReference type="Gene3D" id="3.30.2350.20">
    <property type="entry name" value="TruD, catalytic domain"/>
    <property type="match status" value="2"/>
</dbReference>
<dbReference type="PANTHER" id="PTHR13326">
    <property type="entry name" value="TRNA PSEUDOURIDINE SYNTHASE D"/>
    <property type="match status" value="1"/>
</dbReference>
<comment type="similarity">
    <text evidence="1">Belongs to the pseudouridine synthase TruD family.</text>
</comment>
<evidence type="ECO:0000313" key="5">
    <source>
        <dbReference type="EMBL" id="KAJ4373192.1"/>
    </source>
</evidence>
<dbReference type="InterPro" id="IPR020103">
    <property type="entry name" value="PsdUridine_synth_cat_dom_sf"/>
</dbReference>
<dbReference type="EMBL" id="JAPEUY010000005">
    <property type="protein sequence ID" value="KAJ4373192.1"/>
    <property type="molecule type" value="Genomic_DNA"/>
</dbReference>
<dbReference type="InterPro" id="IPR056963">
    <property type="entry name" value="PUS7L_N"/>
</dbReference>
<feature type="region of interest" description="Disordered" evidence="3">
    <location>
        <begin position="101"/>
        <end position="124"/>
    </location>
</feature>
<dbReference type="GO" id="GO:0005634">
    <property type="term" value="C:nucleus"/>
    <property type="evidence" value="ECO:0007669"/>
    <property type="project" value="TreeGrafter"/>
</dbReference>
<dbReference type="Pfam" id="PF01142">
    <property type="entry name" value="TruD"/>
    <property type="match status" value="1"/>
</dbReference>
<dbReference type="GO" id="GO:0001522">
    <property type="term" value="P:pseudouridine synthesis"/>
    <property type="evidence" value="ECO:0007669"/>
    <property type="project" value="InterPro"/>
</dbReference>
<evidence type="ECO:0000313" key="6">
    <source>
        <dbReference type="Proteomes" id="UP001140560"/>
    </source>
</evidence>
<proteinExistence type="inferred from homology"/>